<proteinExistence type="predicted"/>
<reference evidence="2" key="2">
    <citation type="submission" date="2019-07" db="EMBL/GenBank/DDBJ databases">
        <authorList>
            <person name="Whitman W."/>
            <person name="Huntemann M."/>
            <person name="Clum A."/>
            <person name="Pillay M."/>
            <person name="Palaniappan K."/>
            <person name="Varghese N."/>
            <person name="Mikhailova N."/>
            <person name="Stamatis D."/>
            <person name="Reddy T."/>
            <person name="Daum C."/>
            <person name="Shapiro N."/>
            <person name="Ivanova N."/>
            <person name="Kyrpides N."/>
            <person name="Woyke T."/>
        </authorList>
    </citation>
    <scope>NUCLEOTIDE SEQUENCE</scope>
    <source>
        <strain evidence="2">CGMCC 1.10685</strain>
    </source>
</reference>
<protein>
    <submittedName>
        <fullName evidence="2">Uncharacterized protein</fullName>
    </submittedName>
</protein>
<dbReference type="Proteomes" id="UP000437862">
    <property type="component" value="Chromosome"/>
</dbReference>
<dbReference type="Proteomes" id="UP000315112">
    <property type="component" value="Unassembled WGS sequence"/>
</dbReference>
<organism evidence="2 3">
    <name type="scientific">Pseudoduganella flava</name>
    <dbReference type="NCBI Taxonomy" id="871742"/>
    <lineage>
        <taxon>Bacteria</taxon>
        <taxon>Pseudomonadati</taxon>
        <taxon>Pseudomonadota</taxon>
        <taxon>Betaproteobacteria</taxon>
        <taxon>Burkholderiales</taxon>
        <taxon>Oxalobacteraceae</taxon>
        <taxon>Telluria group</taxon>
        <taxon>Pseudoduganella</taxon>
    </lineage>
</organism>
<reference evidence="2 3" key="1">
    <citation type="journal article" date="2015" name="Stand. Genomic Sci.">
        <title>Genomic Encyclopedia of Bacterial and Archaeal Type Strains, Phase III: the genomes of soil and plant-associated and newly described type strains.</title>
        <authorList>
            <person name="Whitman W.B."/>
            <person name="Woyke T."/>
            <person name="Klenk H.P."/>
            <person name="Zhou Y."/>
            <person name="Lilburn T.G."/>
            <person name="Beck B.J."/>
            <person name="De Vos P."/>
            <person name="Vandamme P."/>
            <person name="Eisen J.A."/>
            <person name="Garrity G."/>
            <person name="Hugenholtz P."/>
            <person name="Kyrpides N.C."/>
        </authorList>
    </citation>
    <scope>NUCLEOTIDE SEQUENCE [LARGE SCALE GENOMIC DNA]</scope>
    <source>
        <strain evidence="2 3">CGMCC 1.10685</strain>
    </source>
</reference>
<dbReference type="EMBL" id="VLKW01000014">
    <property type="protein sequence ID" value="TWI42498.1"/>
    <property type="molecule type" value="Genomic_DNA"/>
</dbReference>
<dbReference type="OrthoDB" id="8777936at2"/>
<evidence type="ECO:0000313" key="1">
    <source>
        <dbReference type="EMBL" id="QGZ42130.1"/>
    </source>
</evidence>
<evidence type="ECO:0000313" key="3">
    <source>
        <dbReference type="Proteomes" id="UP000315112"/>
    </source>
</evidence>
<accession>A0A562PDL9</accession>
<dbReference type="EMBL" id="CP046904">
    <property type="protein sequence ID" value="QGZ42130.1"/>
    <property type="molecule type" value="Genomic_DNA"/>
</dbReference>
<evidence type="ECO:0000313" key="4">
    <source>
        <dbReference type="Proteomes" id="UP000437862"/>
    </source>
</evidence>
<dbReference type="RefSeq" id="WP_145881324.1">
    <property type="nucleotide sequence ID" value="NZ_CP046904.1"/>
</dbReference>
<evidence type="ECO:0000313" key="2">
    <source>
        <dbReference type="EMBL" id="TWI42498.1"/>
    </source>
</evidence>
<name>A0A562PDL9_9BURK</name>
<gene>
    <name evidence="1" type="ORF">GO485_25855</name>
    <name evidence="2" type="ORF">IP92_05474</name>
</gene>
<sequence>MRRRTPRDTSSDELTMAVGLVWGHLHAQQPEEAYRLAQGCLELWPDDADLALMAAYAATELAEPVDLARLHAVAGKSPDAAAFAALVERRAIAAEAGAAPV</sequence>
<reference evidence="1 4" key="3">
    <citation type="submission" date="2019-12" db="EMBL/GenBank/DDBJ databases">
        <title>Draft Genome Sequences of Six Type Strains of the Genus Massilia.</title>
        <authorList>
            <person name="Miess H."/>
            <person name="Frediansyah A."/>
            <person name="Goeker M."/>
            <person name="Gross H."/>
        </authorList>
    </citation>
    <scope>NUCLEOTIDE SEQUENCE [LARGE SCALE GENOMIC DNA]</scope>
    <source>
        <strain evidence="1 4">DSM 26639</strain>
    </source>
</reference>
<keyword evidence="4" id="KW-1185">Reference proteome</keyword>
<dbReference type="AlphaFoldDB" id="A0A562PDL9"/>